<evidence type="ECO:0000313" key="11">
    <source>
        <dbReference type="Proteomes" id="UP001230328"/>
    </source>
</evidence>
<evidence type="ECO:0000256" key="5">
    <source>
        <dbReference type="ARBA" id="ARBA00022777"/>
    </source>
</evidence>
<evidence type="ECO:0000256" key="2">
    <source>
        <dbReference type="ARBA" id="ARBA00022527"/>
    </source>
</evidence>
<dbReference type="PROSITE" id="PS00107">
    <property type="entry name" value="PROTEIN_KINASE_ATP"/>
    <property type="match status" value="1"/>
</dbReference>
<dbReference type="CDD" id="cd14014">
    <property type="entry name" value="STKc_PknB_like"/>
    <property type="match status" value="1"/>
</dbReference>
<dbReference type="InterPro" id="IPR017441">
    <property type="entry name" value="Protein_kinase_ATP_BS"/>
</dbReference>
<evidence type="ECO:0000256" key="6">
    <source>
        <dbReference type="ARBA" id="ARBA00022840"/>
    </source>
</evidence>
<dbReference type="PROSITE" id="PS50011">
    <property type="entry name" value="PROTEIN_KINASE_DOM"/>
    <property type="match status" value="1"/>
</dbReference>
<dbReference type="PROSITE" id="PS00108">
    <property type="entry name" value="PROTEIN_KINASE_ST"/>
    <property type="match status" value="1"/>
</dbReference>
<feature type="region of interest" description="Disordered" evidence="8">
    <location>
        <begin position="204"/>
        <end position="223"/>
    </location>
</feature>
<evidence type="ECO:0000256" key="1">
    <source>
        <dbReference type="ARBA" id="ARBA00012513"/>
    </source>
</evidence>
<keyword evidence="4 7" id="KW-0547">Nucleotide-binding</keyword>
<keyword evidence="11" id="KW-1185">Reference proteome</keyword>
<name>A0ABU0TAI0_9ACTN</name>
<dbReference type="EC" id="2.7.11.1" evidence="1"/>
<dbReference type="Gene3D" id="3.30.200.20">
    <property type="entry name" value="Phosphorylase Kinase, domain 1"/>
    <property type="match status" value="1"/>
</dbReference>
<evidence type="ECO:0000313" key="10">
    <source>
        <dbReference type="EMBL" id="MDQ1032822.1"/>
    </source>
</evidence>
<feature type="domain" description="Protein kinase" evidence="9">
    <location>
        <begin position="12"/>
        <end position="242"/>
    </location>
</feature>
<dbReference type="Proteomes" id="UP001230328">
    <property type="component" value="Unassembled WGS sequence"/>
</dbReference>
<keyword evidence="5 10" id="KW-0418">Kinase</keyword>
<sequence>MSDQGRLIAGRYRVLDRIGRGGMATVWRAHDELLGRQVAVKKLHPQPHLDDAELATLFERARREAHSAARISHPNVVVVHDVVDDEGLPTIVMEYVPSTTLAELAARGPVPPEEVARIGRGLIAALRAAHRAGVLHRDVKPANVLLSEDGRVVLTDFGIAQASETSNLTRSGQLVGSVDFMAPERLVGAKPGPEADLWALGATSSKRSRAVRPSSGTQWRKRCTPLPWSRLPRCGAPGRSPR</sequence>
<dbReference type="Pfam" id="PF00069">
    <property type="entry name" value="Pkinase"/>
    <property type="match status" value="1"/>
</dbReference>
<dbReference type="EMBL" id="JAUSZI010000002">
    <property type="protein sequence ID" value="MDQ1032822.1"/>
    <property type="molecule type" value="Genomic_DNA"/>
</dbReference>
<accession>A0ABU0TAI0</accession>
<dbReference type="RefSeq" id="WP_373466885.1">
    <property type="nucleotide sequence ID" value="NZ_JAUSZI010000002.1"/>
</dbReference>
<keyword evidence="2 10" id="KW-0723">Serine/threonine-protein kinase</keyword>
<proteinExistence type="predicted"/>
<dbReference type="PANTHER" id="PTHR43289">
    <property type="entry name" value="MITOGEN-ACTIVATED PROTEIN KINASE KINASE KINASE 20-RELATED"/>
    <property type="match status" value="1"/>
</dbReference>
<keyword evidence="6 7" id="KW-0067">ATP-binding</keyword>
<dbReference type="InterPro" id="IPR011009">
    <property type="entry name" value="Kinase-like_dom_sf"/>
</dbReference>
<protein>
    <recommendedName>
        <fullName evidence="1">non-specific serine/threonine protein kinase</fullName>
        <ecNumber evidence="1">2.7.11.1</ecNumber>
    </recommendedName>
</protein>
<dbReference type="PANTHER" id="PTHR43289:SF6">
    <property type="entry name" value="SERINE_THREONINE-PROTEIN KINASE NEKL-3"/>
    <property type="match status" value="1"/>
</dbReference>
<gene>
    <name evidence="10" type="ORF">QF035_010404</name>
</gene>
<evidence type="ECO:0000256" key="3">
    <source>
        <dbReference type="ARBA" id="ARBA00022679"/>
    </source>
</evidence>
<evidence type="ECO:0000256" key="8">
    <source>
        <dbReference type="SAM" id="MobiDB-lite"/>
    </source>
</evidence>
<evidence type="ECO:0000256" key="7">
    <source>
        <dbReference type="PROSITE-ProRule" id="PRU10141"/>
    </source>
</evidence>
<organism evidence="10 11">
    <name type="scientific">Streptomyces umbrinus</name>
    <dbReference type="NCBI Taxonomy" id="67370"/>
    <lineage>
        <taxon>Bacteria</taxon>
        <taxon>Bacillati</taxon>
        <taxon>Actinomycetota</taxon>
        <taxon>Actinomycetes</taxon>
        <taxon>Kitasatosporales</taxon>
        <taxon>Streptomycetaceae</taxon>
        <taxon>Streptomyces</taxon>
        <taxon>Streptomyces phaeochromogenes group</taxon>
    </lineage>
</organism>
<keyword evidence="3" id="KW-0808">Transferase</keyword>
<comment type="caution">
    <text evidence="10">The sequence shown here is derived from an EMBL/GenBank/DDBJ whole genome shotgun (WGS) entry which is preliminary data.</text>
</comment>
<evidence type="ECO:0000259" key="9">
    <source>
        <dbReference type="PROSITE" id="PS50011"/>
    </source>
</evidence>
<dbReference type="InterPro" id="IPR008271">
    <property type="entry name" value="Ser/Thr_kinase_AS"/>
</dbReference>
<dbReference type="GO" id="GO:0004674">
    <property type="term" value="F:protein serine/threonine kinase activity"/>
    <property type="evidence" value="ECO:0007669"/>
    <property type="project" value="UniProtKB-KW"/>
</dbReference>
<reference evidence="10 11" key="1">
    <citation type="submission" date="2023-07" db="EMBL/GenBank/DDBJ databases">
        <title>Comparative genomics of wheat-associated soil bacteria to identify genetic determinants of phenazine resistance.</title>
        <authorList>
            <person name="Mouncey N."/>
        </authorList>
    </citation>
    <scope>NUCLEOTIDE SEQUENCE [LARGE SCALE GENOMIC DNA]</scope>
    <source>
        <strain evidence="10 11">V2I4</strain>
    </source>
</reference>
<dbReference type="Gene3D" id="1.10.510.10">
    <property type="entry name" value="Transferase(Phosphotransferase) domain 1"/>
    <property type="match status" value="1"/>
</dbReference>
<evidence type="ECO:0000256" key="4">
    <source>
        <dbReference type="ARBA" id="ARBA00022741"/>
    </source>
</evidence>
<dbReference type="SMART" id="SM00220">
    <property type="entry name" value="S_TKc"/>
    <property type="match status" value="1"/>
</dbReference>
<dbReference type="InterPro" id="IPR000719">
    <property type="entry name" value="Prot_kinase_dom"/>
</dbReference>
<dbReference type="SUPFAM" id="SSF56112">
    <property type="entry name" value="Protein kinase-like (PK-like)"/>
    <property type="match status" value="1"/>
</dbReference>
<feature type="binding site" evidence="7">
    <location>
        <position position="42"/>
    </location>
    <ligand>
        <name>ATP</name>
        <dbReference type="ChEBI" id="CHEBI:30616"/>
    </ligand>
</feature>